<gene>
    <name evidence="1" type="ORF">CN425_02705</name>
</gene>
<reference evidence="1 2" key="1">
    <citation type="submission" date="2017-09" db="EMBL/GenBank/DDBJ databases">
        <title>Large-scale bioinformatics analysis of Bacillus genomes uncovers conserved roles of natural products in bacterial physiology.</title>
        <authorList>
            <consortium name="Agbiome Team Llc"/>
            <person name="Bleich R.M."/>
            <person name="Grubbs K.J."/>
            <person name="Santa Maria K.C."/>
            <person name="Allen S.E."/>
            <person name="Farag S."/>
            <person name="Shank E.A."/>
            <person name="Bowers A."/>
        </authorList>
    </citation>
    <scope>NUCLEOTIDE SEQUENCE [LARGE SCALE GENOMIC DNA]</scope>
    <source>
        <strain evidence="1 2">AFS010695</strain>
    </source>
</reference>
<dbReference type="RefSeq" id="WP_000609747.1">
    <property type="nucleotide sequence ID" value="NZ_JBFBPH010000017.1"/>
</dbReference>
<sequence length="73" mass="8556">MINPYCIKNRAIGSVYTTHGAQSTMHAVYHAMQHMPYYQHPAIPYYETIQYHPSIEYTPQSIYPTIFTTIPLY</sequence>
<proteinExistence type="predicted"/>
<comment type="caution">
    <text evidence="1">The sequence shown here is derived from an EMBL/GenBank/DDBJ whole genome shotgun (WGS) entry which is preliminary data.</text>
</comment>
<dbReference type="OrthoDB" id="2891915at2"/>
<organism evidence="1 2">
    <name type="scientific">Bacillus cereus</name>
    <dbReference type="NCBI Taxonomy" id="1396"/>
    <lineage>
        <taxon>Bacteria</taxon>
        <taxon>Bacillati</taxon>
        <taxon>Bacillota</taxon>
        <taxon>Bacilli</taxon>
        <taxon>Bacillales</taxon>
        <taxon>Bacillaceae</taxon>
        <taxon>Bacillus</taxon>
        <taxon>Bacillus cereus group</taxon>
    </lineage>
</organism>
<evidence type="ECO:0000313" key="2">
    <source>
        <dbReference type="Proteomes" id="UP000220635"/>
    </source>
</evidence>
<evidence type="ECO:0000313" key="1">
    <source>
        <dbReference type="EMBL" id="PEW06082.1"/>
    </source>
</evidence>
<name>A0A1J9XCP7_BACCE</name>
<dbReference type="AlphaFoldDB" id="A0A1J9XCP7"/>
<accession>A0A1J9XCP7</accession>
<dbReference type="Proteomes" id="UP000220635">
    <property type="component" value="Unassembled WGS sequence"/>
</dbReference>
<protein>
    <submittedName>
        <fullName evidence="1">Uncharacterized protein</fullName>
    </submittedName>
</protein>
<dbReference type="EMBL" id="NTWE01000010">
    <property type="protein sequence ID" value="PEW06082.1"/>
    <property type="molecule type" value="Genomic_DNA"/>
</dbReference>